<dbReference type="InterPro" id="IPR011032">
    <property type="entry name" value="GroES-like_sf"/>
</dbReference>
<dbReference type="InterPro" id="IPR014182">
    <property type="entry name" value="ADH_Zn_typ-1"/>
</dbReference>
<reference evidence="4 5" key="1">
    <citation type="submission" date="2018-12" db="EMBL/GenBank/DDBJ databases">
        <authorList>
            <person name="Li F."/>
        </authorList>
    </citation>
    <scope>NUCLEOTIDE SEQUENCE [LARGE SCALE GENOMIC DNA]</scope>
    <source>
        <strain evidence="4 5">8H24J-4-2</strain>
    </source>
</reference>
<sequence length="347" mass="36960">MTSDNDIRAVGQTAALPITSERSLIPATIPAPVPGPSDVLVDVRAVSVNPVDVKLRSGVEPDGGLRVLGFDAAGTVIEVGESVTLFAPGDEVYYAGAINRPGSNADRQIVDERIVGHKPRSLDAAEAAALPLTALTAWESLFDKLRIDPEATGTILIVGGSGGVGSIAIQLIRVLRPGIRVIATASRRESAEWALSLGAHATVDHHSDLPAQVHAIAPEGVEWILSTNSEGRISDYVAVAKPFGQIVAIDDPRVVDVVPLKSKALSWHWEFMFARSLHDAADMRRQHDILEEVARLVDEGRVRTTATSILAPINATTLREAHRLVEGGRVIGKVVVAHQTPSATQRH</sequence>
<dbReference type="InterPro" id="IPR020843">
    <property type="entry name" value="ER"/>
</dbReference>
<evidence type="ECO:0000256" key="2">
    <source>
        <dbReference type="RuleBase" id="RU364000"/>
    </source>
</evidence>
<dbReference type="InterPro" id="IPR051603">
    <property type="entry name" value="Zinc-ADH_QOR/CCCR"/>
</dbReference>
<comment type="similarity">
    <text evidence="2">Belongs to the zinc-containing alcohol dehydrogenase family. Quinone oxidoreductase subfamily.</text>
</comment>
<organism evidence="4 5">
    <name type="scientific">Labedella populi</name>
    <dbReference type="NCBI Taxonomy" id="2498850"/>
    <lineage>
        <taxon>Bacteria</taxon>
        <taxon>Bacillati</taxon>
        <taxon>Actinomycetota</taxon>
        <taxon>Actinomycetes</taxon>
        <taxon>Micrococcales</taxon>
        <taxon>Microbacteriaceae</taxon>
        <taxon>Labedella</taxon>
    </lineage>
</organism>
<dbReference type="CDD" id="cd08252">
    <property type="entry name" value="AL_MDR"/>
    <property type="match status" value="1"/>
</dbReference>
<dbReference type="PANTHER" id="PTHR44154:SF1">
    <property type="entry name" value="QUINONE OXIDOREDUCTASE"/>
    <property type="match status" value="1"/>
</dbReference>
<dbReference type="GO" id="GO:0016491">
    <property type="term" value="F:oxidoreductase activity"/>
    <property type="evidence" value="ECO:0007669"/>
    <property type="project" value="UniProtKB-KW"/>
</dbReference>
<keyword evidence="1" id="KW-0521">NADP</keyword>
<keyword evidence="2" id="KW-0479">Metal-binding</keyword>
<dbReference type="Pfam" id="PF08240">
    <property type="entry name" value="ADH_N"/>
    <property type="match status" value="1"/>
</dbReference>
<name>A0A3S4AXY8_9MICO</name>
<dbReference type="SMART" id="SM00829">
    <property type="entry name" value="PKS_ER"/>
    <property type="match status" value="1"/>
</dbReference>
<dbReference type="Gene3D" id="3.90.180.10">
    <property type="entry name" value="Medium-chain alcohol dehydrogenases, catalytic domain"/>
    <property type="match status" value="1"/>
</dbReference>
<protein>
    <recommendedName>
        <fullName evidence="2">Zinc-type alcohol dehydrogenase-like protein</fullName>
    </recommendedName>
</protein>
<dbReference type="SUPFAM" id="SSF51735">
    <property type="entry name" value="NAD(P)-binding Rossmann-fold domains"/>
    <property type="match status" value="1"/>
</dbReference>
<dbReference type="InterPro" id="IPR036291">
    <property type="entry name" value="NAD(P)-bd_dom_sf"/>
</dbReference>
<dbReference type="Gene3D" id="3.40.50.720">
    <property type="entry name" value="NAD(P)-binding Rossmann-like Domain"/>
    <property type="match status" value="1"/>
</dbReference>
<proteinExistence type="inferred from homology"/>
<dbReference type="Pfam" id="PF13602">
    <property type="entry name" value="ADH_zinc_N_2"/>
    <property type="match status" value="1"/>
</dbReference>
<dbReference type="InterPro" id="IPR013154">
    <property type="entry name" value="ADH-like_N"/>
</dbReference>
<dbReference type="EMBL" id="RZNC01000006">
    <property type="protein sequence ID" value="RWZ58507.1"/>
    <property type="molecule type" value="Genomic_DNA"/>
</dbReference>
<evidence type="ECO:0000259" key="3">
    <source>
        <dbReference type="SMART" id="SM00829"/>
    </source>
</evidence>
<dbReference type="PANTHER" id="PTHR44154">
    <property type="entry name" value="QUINONE OXIDOREDUCTASE"/>
    <property type="match status" value="1"/>
</dbReference>
<dbReference type="Proteomes" id="UP000288603">
    <property type="component" value="Unassembled WGS sequence"/>
</dbReference>
<evidence type="ECO:0000313" key="5">
    <source>
        <dbReference type="Proteomes" id="UP000288603"/>
    </source>
</evidence>
<keyword evidence="2" id="KW-0862">Zinc</keyword>
<gene>
    <name evidence="4" type="ORF">ELQ92_14490</name>
</gene>
<evidence type="ECO:0000313" key="4">
    <source>
        <dbReference type="EMBL" id="RWZ58507.1"/>
    </source>
</evidence>
<accession>A0A3S4AXY8</accession>
<dbReference type="AlphaFoldDB" id="A0A3S4AXY8"/>
<dbReference type="RefSeq" id="WP_128500041.1">
    <property type="nucleotide sequence ID" value="NZ_RZNC01000006.1"/>
</dbReference>
<comment type="caution">
    <text evidence="4">The sequence shown here is derived from an EMBL/GenBank/DDBJ whole genome shotgun (WGS) entry which is preliminary data.</text>
</comment>
<feature type="domain" description="Enoyl reductase (ER)" evidence="3">
    <location>
        <begin position="19"/>
        <end position="336"/>
    </location>
</feature>
<keyword evidence="2" id="KW-0560">Oxidoreductase</keyword>
<dbReference type="SUPFAM" id="SSF50129">
    <property type="entry name" value="GroES-like"/>
    <property type="match status" value="1"/>
</dbReference>
<keyword evidence="5" id="KW-1185">Reference proteome</keyword>
<dbReference type="GO" id="GO:0008270">
    <property type="term" value="F:zinc ion binding"/>
    <property type="evidence" value="ECO:0007669"/>
    <property type="project" value="InterPro"/>
</dbReference>
<dbReference type="OrthoDB" id="3175656at2"/>
<dbReference type="NCBIfam" id="TIGR02817">
    <property type="entry name" value="adh_fam_1"/>
    <property type="match status" value="1"/>
</dbReference>
<evidence type="ECO:0000256" key="1">
    <source>
        <dbReference type="ARBA" id="ARBA00022857"/>
    </source>
</evidence>